<dbReference type="AlphaFoldDB" id="A0A0A9AAR0"/>
<name>A0A0A9AAR0_ARUDO</name>
<evidence type="ECO:0000313" key="1">
    <source>
        <dbReference type="EMBL" id="JAD48151.1"/>
    </source>
</evidence>
<dbReference type="EMBL" id="GBRH01249744">
    <property type="protein sequence ID" value="JAD48151.1"/>
    <property type="molecule type" value="Transcribed_RNA"/>
</dbReference>
<protein>
    <submittedName>
        <fullName evidence="1">Uncharacterized protein</fullName>
    </submittedName>
</protein>
<organism evidence="1">
    <name type="scientific">Arundo donax</name>
    <name type="common">Giant reed</name>
    <name type="synonym">Donax arundinaceus</name>
    <dbReference type="NCBI Taxonomy" id="35708"/>
    <lineage>
        <taxon>Eukaryota</taxon>
        <taxon>Viridiplantae</taxon>
        <taxon>Streptophyta</taxon>
        <taxon>Embryophyta</taxon>
        <taxon>Tracheophyta</taxon>
        <taxon>Spermatophyta</taxon>
        <taxon>Magnoliopsida</taxon>
        <taxon>Liliopsida</taxon>
        <taxon>Poales</taxon>
        <taxon>Poaceae</taxon>
        <taxon>PACMAD clade</taxon>
        <taxon>Arundinoideae</taxon>
        <taxon>Arundineae</taxon>
        <taxon>Arundo</taxon>
    </lineage>
</organism>
<proteinExistence type="predicted"/>
<sequence>MIPNMSTIHIQSKSHQREKGVFLFGLSMFGSYSTCDPDRSHVSYLSLQVLRNKRIN</sequence>
<accession>A0A0A9AAR0</accession>
<reference evidence="1" key="1">
    <citation type="submission" date="2014-09" db="EMBL/GenBank/DDBJ databases">
        <authorList>
            <person name="Magalhaes I.L.F."/>
            <person name="Oliveira U."/>
            <person name="Santos F.R."/>
            <person name="Vidigal T.H.D.A."/>
            <person name="Brescovit A.D."/>
            <person name="Santos A.J."/>
        </authorList>
    </citation>
    <scope>NUCLEOTIDE SEQUENCE</scope>
    <source>
        <tissue evidence="1">Shoot tissue taken approximately 20 cm above the soil surface</tissue>
    </source>
</reference>
<reference evidence="1" key="2">
    <citation type="journal article" date="2015" name="Data Brief">
        <title>Shoot transcriptome of the giant reed, Arundo donax.</title>
        <authorList>
            <person name="Barrero R.A."/>
            <person name="Guerrero F.D."/>
            <person name="Moolhuijzen P."/>
            <person name="Goolsby J.A."/>
            <person name="Tidwell J."/>
            <person name="Bellgard S.E."/>
            <person name="Bellgard M.I."/>
        </authorList>
    </citation>
    <scope>NUCLEOTIDE SEQUENCE</scope>
    <source>
        <tissue evidence="1">Shoot tissue taken approximately 20 cm above the soil surface</tissue>
    </source>
</reference>